<evidence type="ECO:0000313" key="5">
    <source>
        <dbReference type="Proteomes" id="UP000024837"/>
    </source>
</evidence>
<dbReference type="GO" id="GO:0032259">
    <property type="term" value="P:methylation"/>
    <property type="evidence" value="ECO:0007669"/>
    <property type="project" value="UniProtKB-KW"/>
</dbReference>
<dbReference type="Gene3D" id="3.40.50.150">
    <property type="entry name" value="Vaccinia Virus protein VP39"/>
    <property type="match status" value="1"/>
</dbReference>
<keyword evidence="2" id="KW-0489">Methyltransferase</keyword>
<dbReference type="SUPFAM" id="SSF53335">
    <property type="entry name" value="S-adenosyl-L-methionine-dependent methyltransferases"/>
    <property type="match status" value="1"/>
</dbReference>
<evidence type="ECO:0000256" key="2">
    <source>
        <dbReference type="ARBA" id="ARBA00022603"/>
    </source>
</evidence>
<evidence type="ECO:0000313" key="4">
    <source>
        <dbReference type="EMBL" id="EWC48928.1"/>
    </source>
</evidence>
<proteinExistence type="inferred from homology"/>
<dbReference type="InterPro" id="IPR029063">
    <property type="entry name" value="SAM-dependent_MTases_sf"/>
</dbReference>
<evidence type="ECO:0000256" key="1">
    <source>
        <dbReference type="ARBA" id="ARBA00008361"/>
    </source>
</evidence>
<dbReference type="AlphaFoldDB" id="W7I9B7"/>
<gene>
    <name evidence="4" type="ORF">DRE_00233</name>
</gene>
<reference evidence="4 5" key="1">
    <citation type="submission" date="2013-05" db="EMBL/GenBank/DDBJ databases">
        <title>Drechslerella stenobrocha genome reveals carnivorous origination and mechanical trapping mechanism of predatory fungi.</title>
        <authorList>
            <person name="Liu X."/>
            <person name="Zhang W."/>
            <person name="Liu K."/>
        </authorList>
    </citation>
    <scope>NUCLEOTIDE SEQUENCE [LARGE SCALE GENOMIC DNA]</scope>
    <source>
        <strain evidence="4 5">248</strain>
    </source>
</reference>
<dbReference type="OrthoDB" id="411785at2759"/>
<dbReference type="EMBL" id="KI966371">
    <property type="protein sequence ID" value="EWC48928.1"/>
    <property type="molecule type" value="Genomic_DNA"/>
</dbReference>
<organism evidence="4 5">
    <name type="scientific">Drechslerella stenobrocha 248</name>
    <dbReference type="NCBI Taxonomy" id="1043628"/>
    <lineage>
        <taxon>Eukaryota</taxon>
        <taxon>Fungi</taxon>
        <taxon>Dikarya</taxon>
        <taxon>Ascomycota</taxon>
        <taxon>Pezizomycotina</taxon>
        <taxon>Orbiliomycetes</taxon>
        <taxon>Orbiliales</taxon>
        <taxon>Orbiliaceae</taxon>
        <taxon>Drechslerella</taxon>
    </lineage>
</organism>
<evidence type="ECO:0000256" key="3">
    <source>
        <dbReference type="ARBA" id="ARBA00022679"/>
    </source>
</evidence>
<dbReference type="GO" id="GO:0008168">
    <property type="term" value="F:methyltransferase activity"/>
    <property type="evidence" value="ECO:0007669"/>
    <property type="project" value="UniProtKB-KW"/>
</dbReference>
<comment type="similarity">
    <text evidence="1">Belongs to the methyltransferase superfamily.</text>
</comment>
<protein>
    <submittedName>
        <fullName evidence="4">Uncharacterized protein</fullName>
    </submittedName>
</protein>
<keyword evidence="5" id="KW-1185">Reference proteome</keyword>
<dbReference type="PANTHER" id="PTHR12176:SF84">
    <property type="entry name" value="METHYLTRANSFERASE DOMAIN-CONTAINING PROTEIN"/>
    <property type="match status" value="1"/>
</dbReference>
<sequence>MASLSFGDREYWDSRFAKDPSGFDWLLPAEALDNAIAEAVAASSSQAPRILHIGCGTSSLSSRLCSLVGSSDRVCNVDFSSVAIKASRAREAAEMPGSRMQWVVANLLSLDDILTLGKSSELGGGLYDIVVDKSTADAISCGEDVPVPLPYPLRVPTMLEAEQDTSDQSTGLVHPLSLLAVHVASLVPSGGRWLVLSYSSSRFHFLKREDHASSESLVGTGAFVDPLQLWEVAQEEPFDAPQAGEPVVGRPVVKHVLYTLIRTSIPVSLRARC</sequence>
<keyword evidence="3" id="KW-0808">Transferase</keyword>
<dbReference type="PANTHER" id="PTHR12176">
    <property type="entry name" value="SAM-DEPENDENT METHYLTRANSFERASE SUPERFAMILY PROTEIN"/>
    <property type="match status" value="1"/>
</dbReference>
<accession>W7I9B7</accession>
<dbReference type="Proteomes" id="UP000024837">
    <property type="component" value="Unassembled WGS sequence"/>
</dbReference>
<name>W7I9B7_9PEZI</name>
<dbReference type="HOGENOM" id="CLU_034313_0_0_1"/>
<dbReference type="InterPro" id="IPR051419">
    <property type="entry name" value="Lys/N-term_MeTrsfase_sf"/>
</dbReference>